<evidence type="ECO:0000313" key="2">
    <source>
        <dbReference type="EMBL" id="UOF90739.1"/>
    </source>
</evidence>
<dbReference type="InterPro" id="IPR010982">
    <property type="entry name" value="Lambda_DNA-bd_dom_sf"/>
</dbReference>
<accession>A0ABY4CL77</accession>
<reference evidence="2" key="1">
    <citation type="submission" date="2021-12" db="EMBL/GenBank/DDBJ databases">
        <title>Alicyclobacillaceae gen. nov., sp. nov., isolated from chalcocite enrichment system.</title>
        <authorList>
            <person name="Jiang Z."/>
        </authorList>
    </citation>
    <scope>NUCLEOTIDE SEQUENCE</scope>
    <source>
        <strain evidence="2">MYW30-H2</strain>
    </source>
</reference>
<evidence type="ECO:0000259" key="1">
    <source>
        <dbReference type="PROSITE" id="PS50943"/>
    </source>
</evidence>
<dbReference type="RefSeq" id="WP_347437439.1">
    <property type="nucleotide sequence ID" value="NZ_CP089291.1"/>
</dbReference>
<dbReference type="InterPro" id="IPR001387">
    <property type="entry name" value="Cro/C1-type_HTH"/>
</dbReference>
<gene>
    <name evidence="2" type="ORF">LSG31_00205</name>
</gene>
<feature type="domain" description="HTH cro/C1-type" evidence="1">
    <location>
        <begin position="5"/>
        <end position="58"/>
    </location>
</feature>
<sequence>MECRLEQIKEERGFTITWLSEKSGVNRNTIHSYIVGSVPLLDKAYAIAKVLGLTVYDIWPQM</sequence>
<dbReference type="Pfam" id="PF01381">
    <property type="entry name" value="HTH_3"/>
    <property type="match status" value="1"/>
</dbReference>
<dbReference type="PROSITE" id="PS50943">
    <property type="entry name" value="HTH_CROC1"/>
    <property type="match status" value="1"/>
</dbReference>
<dbReference type="Gene3D" id="1.10.260.40">
    <property type="entry name" value="lambda repressor-like DNA-binding domains"/>
    <property type="match status" value="1"/>
</dbReference>
<organism evidence="2 3">
    <name type="scientific">Fodinisporobacter ferrooxydans</name>
    <dbReference type="NCBI Taxonomy" id="2901836"/>
    <lineage>
        <taxon>Bacteria</taxon>
        <taxon>Bacillati</taxon>
        <taxon>Bacillota</taxon>
        <taxon>Bacilli</taxon>
        <taxon>Bacillales</taxon>
        <taxon>Alicyclobacillaceae</taxon>
        <taxon>Fodinisporobacter</taxon>
    </lineage>
</organism>
<dbReference type="EMBL" id="CP089291">
    <property type="protein sequence ID" value="UOF90739.1"/>
    <property type="molecule type" value="Genomic_DNA"/>
</dbReference>
<keyword evidence="3" id="KW-1185">Reference proteome</keyword>
<evidence type="ECO:0000313" key="3">
    <source>
        <dbReference type="Proteomes" id="UP000830167"/>
    </source>
</evidence>
<dbReference type="SMART" id="SM00530">
    <property type="entry name" value="HTH_XRE"/>
    <property type="match status" value="1"/>
</dbReference>
<dbReference type="SUPFAM" id="SSF47413">
    <property type="entry name" value="lambda repressor-like DNA-binding domains"/>
    <property type="match status" value="1"/>
</dbReference>
<name>A0ABY4CL77_9BACL</name>
<dbReference type="CDD" id="cd00093">
    <property type="entry name" value="HTH_XRE"/>
    <property type="match status" value="1"/>
</dbReference>
<dbReference type="Proteomes" id="UP000830167">
    <property type="component" value="Chromosome"/>
</dbReference>
<protein>
    <submittedName>
        <fullName evidence="2">Helix-turn-helix transcriptional regulator</fullName>
    </submittedName>
</protein>
<proteinExistence type="predicted"/>